<dbReference type="EMBL" id="JANSHE010004735">
    <property type="protein sequence ID" value="KAJ2975142.1"/>
    <property type="molecule type" value="Genomic_DNA"/>
</dbReference>
<gene>
    <name evidence="1" type="ORF">NUW54_g11779</name>
</gene>
<organism evidence="1 2">
    <name type="scientific">Trametes sanguinea</name>
    <dbReference type="NCBI Taxonomy" id="158606"/>
    <lineage>
        <taxon>Eukaryota</taxon>
        <taxon>Fungi</taxon>
        <taxon>Dikarya</taxon>
        <taxon>Basidiomycota</taxon>
        <taxon>Agaricomycotina</taxon>
        <taxon>Agaricomycetes</taxon>
        <taxon>Polyporales</taxon>
        <taxon>Polyporaceae</taxon>
        <taxon>Trametes</taxon>
    </lineage>
</organism>
<reference evidence="1" key="1">
    <citation type="submission" date="2022-08" db="EMBL/GenBank/DDBJ databases">
        <title>Genome Sequence of Pycnoporus sanguineus.</title>
        <authorList>
            <person name="Buettner E."/>
        </authorList>
    </citation>
    <scope>NUCLEOTIDE SEQUENCE</scope>
    <source>
        <strain evidence="1">CG-C14</strain>
    </source>
</reference>
<dbReference type="Proteomes" id="UP001144978">
    <property type="component" value="Unassembled WGS sequence"/>
</dbReference>
<sequence length="471" mass="52975">MAAPKKADYAAALLDWVARATNGVDSLQVPPVYPYATEHFHPLVDPSAQQDPYQNSVFSGAVLEAIRNDIRRTTLPSWLQKPPSNLGSSKHGKLKADHWRIACTVNMTITLGRLWSEATATADERLALDNFMHLVAAVDLATRRTMFAERAQAFDQHMLEYLRGIRQLYQAELVANHHLSLHLVDCLLLFGPTLAWWAFPFERYNGLLQRLNTNSRPADLPLTFMRYFYMGSKLRSMINTEAHSWPDLPEFKSLLHAFRTTIQDAARGSRIIESTFFSTVDSEPSEGSGKEESLDPPLYAILLDCVNSRVDPSRSTYASHFDAMDDNRPILSATAVFLPNIKHDGVLISESAHGVGNACVLFRRAGSNGQGYIGAGQVARIFQHTRNDSTGSSKTETFLLVKEYKPLSLAHQAFDPYRRFPDIDTWLCYEETYESQLLVPLEHFVSHFASYTYTPSDVKAPCIVVRSLDRT</sequence>
<comment type="caution">
    <text evidence="1">The sequence shown here is derived from an EMBL/GenBank/DDBJ whole genome shotgun (WGS) entry which is preliminary data.</text>
</comment>
<name>A0ACC1N773_9APHY</name>
<keyword evidence="2" id="KW-1185">Reference proteome</keyword>
<evidence type="ECO:0000313" key="1">
    <source>
        <dbReference type="EMBL" id="KAJ2975142.1"/>
    </source>
</evidence>
<proteinExistence type="predicted"/>
<accession>A0ACC1N773</accession>
<evidence type="ECO:0000313" key="2">
    <source>
        <dbReference type="Proteomes" id="UP001144978"/>
    </source>
</evidence>
<protein>
    <submittedName>
        <fullName evidence="1">Uncharacterized protein</fullName>
    </submittedName>
</protein>